<keyword evidence="10" id="KW-1185">Reference proteome</keyword>
<comment type="caution">
    <text evidence="9">The sequence shown here is derived from an EMBL/GenBank/DDBJ whole genome shotgun (WGS) entry which is preliminary data.</text>
</comment>
<dbReference type="SUPFAM" id="SSF56634">
    <property type="entry name" value="Heme-dependent catalase-like"/>
    <property type="match status" value="1"/>
</dbReference>
<evidence type="ECO:0000313" key="10">
    <source>
        <dbReference type="Proteomes" id="UP000660885"/>
    </source>
</evidence>
<gene>
    <name evidence="9" type="ORF">JMJ56_28810</name>
</gene>
<dbReference type="PANTHER" id="PTHR11465:SF9">
    <property type="entry name" value="CATALASE"/>
    <property type="match status" value="1"/>
</dbReference>
<name>A0ABS1UCV3_9PROT</name>
<evidence type="ECO:0000256" key="6">
    <source>
        <dbReference type="ARBA" id="ARBA00023004"/>
    </source>
</evidence>
<evidence type="ECO:0000256" key="2">
    <source>
        <dbReference type="ARBA" id="ARBA00022559"/>
    </source>
</evidence>
<dbReference type="CDD" id="cd08153">
    <property type="entry name" value="srpA_like"/>
    <property type="match status" value="1"/>
</dbReference>
<evidence type="ECO:0000256" key="7">
    <source>
        <dbReference type="PIRNR" id="PIRNR000296"/>
    </source>
</evidence>
<evidence type="ECO:0000256" key="3">
    <source>
        <dbReference type="ARBA" id="ARBA00022617"/>
    </source>
</evidence>
<feature type="domain" description="Catalase core" evidence="8">
    <location>
        <begin position="18"/>
        <end position="324"/>
    </location>
</feature>
<dbReference type="Gene3D" id="2.40.180.10">
    <property type="entry name" value="Catalase core domain"/>
    <property type="match status" value="1"/>
</dbReference>
<evidence type="ECO:0000256" key="5">
    <source>
        <dbReference type="ARBA" id="ARBA00023002"/>
    </source>
</evidence>
<dbReference type="PIRSF" id="PIRSF000296">
    <property type="entry name" value="SrpA"/>
    <property type="match status" value="1"/>
</dbReference>
<dbReference type="Gene3D" id="1.20.1280.120">
    <property type="match status" value="1"/>
</dbReference>
<keyword evidence="3 7" id="KW-0349">Heme</keyword>
<dbReference type="EC" id="1.11.1.-" evidence="7"/>
<proteinExistence type="inferred from homology"/>
<dbReference type="InterPro" id="IPR018028">
    <property type="entry name" value="Catalase"/>
</dbReference>
<dbReference type="InterPro" id="IPR024168">
    <property type="entry name" value="Catalase_SrpA-type_pred"/>
</dbReference>
<organism evidence="9 10">
    <name type="scientific">Belnapia arida</name>
    <dbReference type="NCBI Taxonomy" id="2804533"/>
    <lineage>
        <taxon>Bacteria</taxon>
        <taxon>Pseudomonadati</taxon>
        <taxon>Pseudomonadota</taxon>
        <taxon>Alphaproteobacteria</taxon>
        <taxon>Acetobacterales</taxon>
        <taxon>Roseomonadaceae</taxon>
        <taxon>Belnapia</taxon>
    </lineage>
</organism>
<comment type="function">
    <text evidence="7">Has an organic peroxide-dependent peroxidase activity.</text>
</comment>
<dbReference type="PROSITE" id="PS51402">
    <property type="entry name" value="CATALASE_3"/>
    <property type="match status" value="1"/>
</dbReference>
<dbReference type="GO" id="GO:0004601">
    <property type="term" value="F:peroxidase activity"/>
    <property type="evidence" value="ECO:0007669"/>
    <property type="project" value="UniProtKB-KW"/>
</dbReference>
<keyword evidence="6 7" id="KW-0408">Iron</keyword>
<dbReference type="EMBL" id="JAETWB010000043">
    <property type="protein sequence ID" value="MBL6081985.1"/>
    <property type="molecule type" value="Genomic_DNA"/>
</dbReference>
<comment type="similarity">
    <text evidence="1 7">Belongs to the catalase family.</text>
</comment>
<dbReference type="Pfam" id="PF00199">
    <property type="entry name" value="Catalase"/>
    <property type="match status" value="1"/>
</dbReference>
<dbReference type="PANTHER" id="PTHR11465">
    <property type="entry name" value="CATALASE"/>
    <property type="match status" value="1"/>
</dbReference>
<sequence length="326" mass="35343">MTPRRTLLIAGLSIIPFAAARSQPDLDTQIVDALEVLFGVHPGARRVHAKGRLYDGRFSPAPEAARLSRAPQFTGVVPVLVRFSDGPGVPGIADGDPDTLPPGMAIRFLTPDGRPNDIVAHGSEGFPVRNGEDFLAFLRAVAASGPGVPAPTPLQRFVAVHPETQQFLGRRQQQAASFATTRYFGNTAMVFEAADGSRRAFRYVIEPAVGLAGLSPEERRARPPDFLFDELTTRLRAAPVRFTVTAQLASPSDPTNDVTALWPSDRQRVELGTVEVTGLHGDQSEELQLFYDPNNLPDGIQASDDPLLPLRQRVYGVSIARRTAPR</sequence>
<evidence type="ECO:0000259" key="8">
    <source>
        <dbReference type="SMART" id="SM01060"/>
    </source>
</evidence>
<evidence type="ECO:0000313" key="9">
    <source>
        <dbReference type="EMBL" id="MBL6081985.1"/>
    </source>
</evidence>
<dbReference type="Proteomes" id="UP000660885">
    <property type="component" value="Unassembled WGS sequence"/>
</dbReference>
<reference evidence="9 10" key="1">
    <citation type="submission" date="2021-01" db="EMBL/GenBank/DDBJ databases">
        <title>Belnapia mucosa sp. nov. and Belnapia arida sp. nov., isolated from the Tabernas Desert (Almeria, Spain).</title>
        <authorList>
            <person name="Molina-Menor E."/>
            <person name="Vidal-Verdu A."/>
            <person name="Calonge A."/>
            <person name="Satari L."/>
            <person name="Pereto J."/>
            <person name="Porcar M."/>
        </authorList>
    </citation>
    <scope>NUCLEOTIDE SEQUENCE [LARGE SCALE GENOMIC DNA]</scope>
    <source>
        <strain evidence="9 10">T18</strain>
    </source>
</reference>
<dbReference type="RefSeq" id="WP_202835197.1">
    <property type="nucleotide sequence ID" value="NZ_JAETWB010000043.1"/>
</dbReference>
<accession>A0ABS1UCV3</accession>
<dbReference type="InterPro" id="IPR011614">
    <property type="entry name" value="Catalase_core"/>
</dbReference>
<dbReference type="InterPro" id="IPR020835">
    <property type="entry name" value="Catalase_sf"/>
</dbReference>
<protein>
    <recommendedName>
        <fullName evidence="7">Catalase-related peroxidase</fullName>
        <ecNumber evidence="7">1.11.1.-</ecNumber>
    </recommendedName>
</protein>
<dbReference type="SMART" id="SM01060">
    <property type="entry name" value="Catalase"/>
    <property type="match status" value="1"/>
</dbReference>
<comment type="cofactor">
    <cofactor evidence="7">
        <name>heme</name>
        <dbReference type="ChEBI" id="CHEBI:30413"/>
    </cofactor>
</comment>
<evidence type="ECO:0000256" key="4">
    <source>
        <dbReference type="ARBA" id="ARBA00022723"/>
    </source>
</evidence>
<keyword evidence="5 7" id="KW-0560">Oxidoreductase</keyword>
<evidence type="ECO:0000256" key="1">
    <source>
        <dbReference type="ARBA" id="ARBA00005329"/>
    </source>
</evidence>
<keyword evidence="4 7" id="KW-0479">Metal-binding</keyword>
<keyword evidence="2 7" id="KW-0575">Peroxidase</keyword>